<dbReference type="Gene3D" id="3.30.530.20">
    <property type="match status" value="1"/>
</dbReference>
<keyword evidence="4" id="KW-1185">Reference proteome</keyword>
<gene>
    <name evidence="3" type="ORF">ACFQ1E_20530</name>
</gene>
<reference evidence="4" key="1">
    <citation type="journal article" date="2019" name="Int. J. Syst. Evol. Microbiol.">
        <title>The Global Catalogue of Microorganisms (GCM) 10K type strain sequencing project: providing services to taxonomists for standard genome sequencing and annotation.</title>
        <authorList>
            <consortium name="The Broad Institute Genomics Platform"/>
            <consortium name="The Broad Institute Genome Sequencing Center for Infectious Disease"/>
            <person name="Wu L."/>
            <person name="Ma J."/>
        </authorList>
    </citation>
    <scope>NUCLEOTIDE SEQUENCE [LARGE SCALE GENOMIC DNA]</scope>
    <source>
        <strain evidence="4">CCUG 62982</strain>
    </source>
</reference>
<dbReference type="CDD" id="cd07814">
    <property type="entry name" value="SRPBCC_CalC_Aha1-like"/>
    <property type="match status" value="1"/>
</dbReference>
<accession>A0ABW3HB76</accession>
<dbReference type="InterPro" id="IPR023393">
    <property type="entry name" value="START-like_dom_sf"/>
</dbReference>
<dbReference type="Proteomes" id="UP001596977">
    <property type="component" value="Unassembled WGS sequence"/>
</dbReference>
<evidence type="ECO:0000256" key="1">
    <source>
        <dbReference type="ARBA" id="ARBA00006817"/>
    </source>
</evidence>
<comment type="caution">
    <text evidence="3">The sequence shown here is derived from an EMBL/GenBank/DDBJ whole genome shotgun (WGS) entry which is preliminary data.</text>
</comment>
<dbReference type="InterPro" id="IPR013538">
    <property type="entry name" value="ASHA1/2-like_C"/>
</dbReference>
<evidence type="ECO:0000313" key="3">
    <source>
        <dbReference type="EMBL" id="MFD0948736.1"/>
    </source>
</evidence>
<evidence type="ECO:0000313" key="4">
    <source>
        <dbReference type="Proteomes" id="UP001596977"/>
    </source>
</evidence>
<dbReference type="RefSeq" id="WP_264946567.1">
    <property type="nucleotide sequence ID" value="NZ_JAPDRA010000016.1"/>
</dbReference>
<feature type="domain" description="Activator of Hsp90 ATPase homologue 1/2-like C-terminal" evidence="2">
    <location>
        <begin position="14"/>
        <end position="139"/>
    </location>
</feature>
<evidence type="ECO:0000259" key="2">
    <source>
        <dbReference type="Pfam" id="PF08327"/>
    </source>
</evidence>
<dbReference type="SUPFAM" id="SSF55961">
    <property type="entry name" value="Bet v1-like"/>
    <property type="match status" value="1"/>
</dbReference>
<protein>
    <submittedName>
        <fullName evidence="3">SRPBCC domain-containing protein</fullName>
    </submittedName>
</protein>
<name>A0ABW3HB76_9SPHN</name>
<sequence length="144" mass="15656">MAAGPRITLVRRIKASPEALFEAWTTPSLMAHWWCGAGAKHIVAQCSPRRSGNFLVSGHSAKGEAIEDWGVYTVVIPGEVLEFSWHAEPPGPSHVTMQLLPLAYTTEITLVHFELPDAETCAMQKARWEAALDALEALVDPPAA</sequence>
<organism evidence="3 4">
    <name type="scientific">Sphingomonas canadensis</name>
    <dbReference type="NCBI Taxonomy" id="1219257"/>
    <lineage>
        <taxon>Bacteria</taxon>
        <taxon>Pseudomonadati</taxon>
        <taxon>Pseudomonadota</taxon>
        <taxon>Alphaproteobacteria</taxon>
        <taxon>Sphingomonadales</taxon>
        <taxon>Sphingomonadaceae</taxon>
        <taxon>Sphingomonas</taxon>
    </lineage>
</organism>
<dbReference type="Pfam" id="PF08327">
    <property type="entry name" value="AHSA1"/>
    <property type="match status" value="1"/>
</dbReference>
<proteinExistence type="inferred from homology"/>
<dbReference type="EMBL" id="JBHTJG010000017">
    <property type="protein sequence ID" value="MFD0948736.1"/>
    <property type="molecule type" value="Genomic_DNA"/>
</dbReference>
<comment type="similarity">
    <text evidence="1">Belongs to the AHA1 family.</text>
</comment>